<evidence type="ECO:0000313" key="2">
    <source>
        <dbReference type="EMBL" id="AFC26277.1"/>
    </source>
</evidence>
<accession>H6L0B3</accession>
<keyword evidence="3" id="KW-1185">Reference proteome</keyword>
<dbReference type="HOGENOM" id="CLU_2332048_0_0_10"/>
<protein>
    <submittedName>
        <fullName evidence="2">Uncharacterized protein</fullName>
    </submittedName>
</protein>
<dbReference type="AlphaFoldDB" id="H6L0B3"/>
<feature type="region of interest" description="Disordered" evidence="1">
    <location>
        <begin position="1"/>
        <end position="98"/>
    </location>
</feature>
<gene>
    <name evidence="2" type="ordered locus">SGRA_3553</name>
</gene>
<dbReference type="STRING" id="984262.SGRA_3553"/>
<dbReference type="KEGG" id="sgn:SGRA_3553"/>
<name>H6L0B3_SAPGL</name>
<reference evidence="2 3" key="1">
    <citation type="journal article" date="2012" name="Stand. Genomic Sci.">
        <title>Complete genome sequencing and analysis of Saprospira grandis str. Lewin, a predatory marine bacterium.</title>
        <authorList>
            <person name="Saw J.H."/>
            <person name="Yuryev A."/>
            <person name="Kanbe M."/>
            <person name="Hou S."/>
            <person name="Young A.G."/>
            <person name="Aizawa S."/>
            <person name="Alam M."/>
        </authorList>
    </citation>
    <scope>NUCLEOTIDE SEQUENCE [LARGE SCALE GENOMIC DNA]</scope>
    <source>
        <strain evidence="2 3">Lewin</strain>
    </source>
</reference>
<dbReference type="Proteomes" id="UP000007519">
    <property type="component" value="Chromosome"/>
</dbReference>
<evidence type="ECO:0000313" key="3">
    <source>
        <dbReference type="Proteomes" id="UP000007519"/>
    </source>
</evidence>
<proteinExistence type="predicted"/>
<evidence type="ECO:0000256" key="1">
    <source>
        <dbReference type="SAM" id="MobiDB-lite"/>
    </source>
</evidence>
<organism evidence="2 3">
    <name type="scientific">Saprospira grandis (strain Lewin)</name>
    <dbReference type="NCBI Taxonomy" id="984262"/>
    <lineage>
        <taxon>Bacteria</taxon>
        <taxon>Pseudomonadati</taxon>
        <taxon>Bacteroidota</taxon>
        <taxon>Saprospiria</taxon>
        <taxon>Saprospirales</taxon>
        <taxon>Saprospiraceae</taxon>
        <taxon>Saprospira</taxon>
    </lineage>
</organism>
<sequence length="98" mass="10490">MLDHLALSGKSPTSPRDSLGNPAEGWVGGDLLTDEERSDECRFKGGPGEGTRPPKLKKKDDWPSAAQPWPQARPRSKATQGRADLRAAQHSGGQLGFA</sequence>
<dbReference type="EMBL" id="CP002831">
    <property type="protein sequence ID" value="AFC26277.1"/>
    <property type="molecule type" value="Genomic_DNA"/>
</dbReference>